<reference evidence="1" key="2">
    <citation type="submission" date="2023-01" db="EMBL/GenBank/DDBJ databases">
        <authorList>
            <person name="Petersen C."/>
        </authorList>
    </citation>
    <scope>NUCLEOTIDE SEQUENCE</scope>
    <source>
        <strain evidence="1">IBT 17514</strain>
    </source>
</reference>
<dbReference type="InterPro" id="IPR015943">
    <property type="entry name" value="WD40/YVTN_repeat-like_dom_sf"/>
</dbReference>
<dbReference type="EMBL" id="JAQJAN010000006">
    <property type="protein sequence ID" value="KAJ5727437.1"/>
    <property type="molecule type" value="Genomic_DNA"/>
</dbReference>
<comment type="caution">
    <text evidence="1">The sequence shown here is derived from an EMBL/GenBank/DDBJ whole genome shotgun (WGS) entry which is preliminary data.</text>
</comment>
<keyword evidence="2" id="KW-1185">Reference proteome</keyword>
<reference evidence="1" key="1">
    <citation type="journal article" date="2023" name="IMA Fungus">
        <title>Comparative genomic study of the Penicillium genus elucidates a diverse pangenome and 15 lateral gene transfer events.</title>
        <authorList>
            <person name="Petersen C."/>
            <person name="Sorensen T."/>
            <person name="Nielsen M.R."/>
            <person name="Sondergaard T.E."/>
            <person name="Sorensen J.L."/>
            <person name="Fitzpatrick D.A."/>
            <person name="Frisvad J.C."/>
            <person name="Nielsen K.L."/>
        </authorList>
    </citation>
    <scope>NUCLEOTIDE SEQUENCE</scope>
    <source>
        <strain evidence="1">IBT 17514</strain>
    </source>
</reference>
<gene>
    <name evidence="1" type="ORF">N7493_005257</name>
</gene>
<proteinExistence type="predicted"/>
<dbReference type="SUPFAM" id="SSF82171">
    <property type="entry name" value="DPP6 N-terminal domain-like"/>
    <property type="match status" value="1"/>
</dbReference>
<protein>
    <submittedName>
        <fullName evidence="1">Uncharacterized protein</fullName>
    </submittedName>
</protein>
<dbReference type="Gene3D" id="2.130.10.10">
    <property type="entry name" value="YVTN repeat-like/Quinoprotein amine dehydrogenase"/>
    <property type="match status" value="1"/>
</dbReference>
<evidence type="ECO:0000313" key="1">
    <source>
        <dbReference type="EMBL" id="KAJ5727437.1"/>
    </source>
</evidence>
<dbReference type="AlphaFoldDB" id="A0AAD6MWN8"/>
<sequence length="145" mass="15730">MRYSFDYTKPDFRWEDKTGQFSPDSTKFAFTSCNGIVRLLMAASDEVRILNIDSGGKGEKLPISFGDSISLRLSASGNLLASVSAPLRWDSYRSGSSSNIQVWDLITGHLLTVLNDHNMNVNVVVFSSGGMLASALLTTPFASGI</sequence>
<organism evidence="1 2">
    <name type="scientific">Penicillium malachiteum</name>
    <dbReference type="NCBI Taxonomy" id="1324776"/>
    <lineage>
        <taxon>Eukaryota</taxon>
        <taxon>Fungi</taxon>
        <taxon>Dikarya</taxon>
        <taxon>Ascomycota</taxon>
        <taxon>Pezizomycotina</taxon>
        <taxon>Eurotiomycetes</taxon>
        <taxon>Eurotiomycetidae</taxon>
        <taxon>Eurotiales</taxon>
        <taxon>Aspergillaceae</taxon>
        <taxon>Penicillium</taxon>
    </lineage>
</organism>
<evidence type="ECO:0000313" key="2">
    <source>
        <dbReference type="Proteomes" id="UP001215712"/>
    </source>
</evidence>
<dbReference type="Proteomes" id="UP001215712">
    <property type="component" value="Unassembled WGS sequence"/>
</dbReference>
<accession>A0AAD6MWN8</accession>
<name>A0AAD6MWN8_9EURO</name>